<dbReference type="Pfam" id="PF22725">
    <property type="entry name" value="GFO_IDH_MocA_C3"/>
    <property type="match status" value="1"/>
</dbReference>
<accession>A0A7X2N4H5</accession>
<dbReference type="EMBL" id="VUMM01000026">
    <property type="protein sequence ID" value="MSS02287.1"/>
    <property type="molecule type" value="Genomic_DNA"/>
</dbReference>
<dbReference type="AlphaFoldDB" id="A0A7X2N4H5"/>
<proteinExistence type="inferred from homology"/>
<dbReference type="SUPFAM" id="SSF55347">
    <property type="entry name" value="Glyceraldehyde-3-phosphate dehydrogenase-like, C-terminal domain"/>
    <property type="match status" value="1"/>
</dbReference>
<dbReference type="InterPro" id="IPR000683">
    <property type="entry name" value="Gfo/Idh/MocA-like_OxRdtase_N"/>
</dbReference>
<dbReference type="InterPro" id="IPR055170">
    <property type="entry name" value="GFO_IDH_MocA-like_dom"/>
</dbReference>
<reference evidence="5 6" key="1">
    <citation type="submission" date="2019-08" db="EMBL/GenBank/DDBJ databases">
        <title>In-depth cultivation of the pig gut microbiome towards novel bacterial diversity and tailored functional studies.</title>
        <authorList>
            <person name="Wylensek D."/>
            <person name="Hitch T.C.A."/>
            <person name="Clavel T."/>
        </authorList>
    </citation>
    <scope>NUCLEOTIDE SEQUENCE [LARGE SCALE GENOMIC DNA]</scope>
    <source>
        <strain evidence="5 6">LKV-178-WT-2G</strain>
    </source>
</reference>
<keyword evidence="6" id="KW-1185">Reference proteome</keyword>
<dbReference type="InterPro" id="IPR036291">
    <property type="entry name" value="NAD(P)-bd_dom_sf"/>
</dbReference>
<dbReference type="GO" id="GO:0000166">
    <property type="term" value="F:nucleotide binding"/>
    <property type="evidence" value="ECO:0007669"/>
    <property type="project" value="InterPro"/>
</dbReference>
<dbReference type="InterPro" id="IPR050984">
    <property type="entry name" value="Gfo/Idh/MocA_domain"/>
</dbReference>
<dbReference type="Gene3D" id="3.30.360.10">
    <property type="entry name" value="Dihydrodipicolinate Reductase, domain 2"/>
    <property type="match status" value="1"/>
</dbReference>
<dbReference type="GO" id="GO:0016491">
    <property type="term" value="F:oxidoreductase activity"/>
    <property type="evidence" value="ECO:0007669"/>
    <property type="project" value="UniProtKB-KW"/>
</dbReference>
<comment type="similarity">
    <text evidence="1">Belongs to the Gfo/Idh/MocA family.</text>
</comment>
<dbReference type="RefSeq" id="WP_154461351.1">
    <property type="nucleotide sequence ID" value="NZ_VUMM01000026.1"/>
</dbReference>
<dbReference type="Proteomes" id="UP000470082">
    <property type="component" value="Unassembled WGS sequence"/>
</dbReference>
<feature type="domain" description="Gfo/Idh/MocA-like oxidoreductase N-terminal" evidence="3">
    <location>
        <begin position="3"/>
        <end position="119"/>
    </location>
</feature>
<sequence length="314" mass="36248">MLNYGILSTASICSRFIAGIRESKNGYVYGIASRNLEMAKQYAIKEKIDHYYGNYEECIEDENIDIIYIPTMNAIHYEWAKYALECHKHVVVEKPFVLFKEQAMELFELSRKNHCFLMEAQKSVFLPTTLKLKELIETKTIGDIKYIDLTAGFPGRFPDGHWMTDHALGGGALYGSCTYTVEFLSFLFNEPVYQYDGSFIKGKGSADDVVNFKLLFDNIIVSSTISMCCALKNEAVFYGTKGYIVIKNFWKSKGLDVYIDGNQTHYDFPYTSEFVYENNHIQDCIEKGWIESPVMNKEKTIYTVEIVEELYKRM</sequence>
<name>A0A7X2N4H5_9FIRM</name>
<dbReference type="Gene3D" id="3.40.50.720">
    <property type="entry name" value="NAD(P)-binding Rossmann-like Domain"/>
    <property type="match status" value="1"/>
</dbReference>
<evidence type="ECO:0000313" key="6">
    <source>
        <dbReference type="Proteomes" id="UP000470082"/>
    </source>
</evidence>
<evidence type="ECO:0000313" key="5">
    <source>
        <dbReference type="EMBL" id="MSS02287.1"/>
    </source>
</evidence>
<organism evidence="5 6">
    <name type="scientific">Floccifex porci</name>
    <dbReference type="NCBI Taxonomy" id="2606629"/>
    <lineage>
        <taxon>Bacteria</taxon>
        <taxon>Bacillati</taxon>
        <taxon>Bacillota</taxon>
        <taxon>Erysipelotrichia</taxon>
        <taxon>Erysipelotrichales</taxon>
        <taxon>Erysipelotrichaceae</taxon>
        <taxon>Floccifex</taxon>
    </lineage>
</organism>
<dbReference type="Pfam" id="PF01408">
    <property type="entry name" value="GFO_IDH_MocA"/>
    <property type="match status" value="1"/>
</dbReference>
<evidence type="ECO:0000259" key="3">
    <source>
        <dbReference type="Pfam" id="PF01408"/>
    </source>
</evidence>
<gene>
    <name evidence="5" type="ORF">FYJ50_09345</name>
</gene>
<comment type="caution">
    <text evidence="5">The sequence shown here is derived from an EMBL/GenBank/DDBJ whole genome shotgun (WGS) entry which is preliminary data.</text>
</comment>
<evidence type="ECO:0000256" key="2">
    <source>
        <dbReference type="ARBA" id="ARBA00023002"/>
    </source>
</evidence>
<keyword evidence="2" id="KW-0560">Oxidoreductase</keyword>
<dbReference type="PANTHER" id="PTHR22604:SF105">
    <property type="entry name" value="TRANS-1,2-DIHYDROBENZENE-1,2-DIOL DEHYDROGENASE"/>
    <property type="match status" value="1"/>
</dbReference>
<feature type="domain" description="GFO/IDH/MocA-like oxidoreductase" evidence="4">
    <location>
        <begin position="130"/>
        <end position="244"/>
    </location>
</feature>
<protein>
    <submittedName>
        <fullName evidence="5">Gfo/Idh/MocA family oxidoreductase</fullName>
    </submittedName>
</protein>
<dbReference type="PANTHER" id="PTHR22604">
    <property type="entry name" value="OXIDOREDUCTASES"/>
    <property type="match status" value="1"/>
</dbReference>
<evidence type="ECO:0000256" key="1">
    <source>
        <dbReference type="ARBA" id="ARBA00010928"/>
    </source>
</evidence>
<evidence type="ECO:0000259" key="4">
    <source>
        <dbReference type="Pfam" id="PF22725"/>
    </source>
</evidence>
<dbReference type="SUPFAM" id="SSF51735">
    <property type="entry name" value="NAD(P)-binding Rossmann-fold domains"/>
    <property type="match status" value="1"/>
</dbReference>